<evidence type="ECO:0000313" key="4">
    <source>
        <dbReference type="Proteomes" id="UP001234989"/>
    </source>
</evidence>
<dbReference type="Proteomes" id="UP001234989">
    <property type="component" value="Chromosome 6"/>
</dbReference>
<evidence type="ECO:0000256" key="2">
    <source>
        <dbReference type="SAM" id="Phobius"/>
    </source>
</evidence>
<protein>
    <recommendedName>
        <fullName evidence="5">Gag-pol polyprotein</fullName>
    </recommendedName>
</protein>
<feature type="region of interest" description="Disordered" evidence="1">
    <location>
        <begin position="22"/>
        <end position="70"/>
    </location>
</feature>
<feature type="compositionally biased region" description="Low complexity" evidence="1">
    <location>
        <begin position="59"/>
        <end position="69"/>
    </location>
</feature>
<feature type="compositionally biased region" description="Polar residues" evidence="1">
    <location>
        <begin position="37"/>
        <end position="56"/>
    </location>
</feature>
<keyword evidence="2" id="KW-0812">Transmembrane</keyword>
<feature type="transmembrane region" description="Helical" evidence="2">
    <location>
        <begin position="112"/>
        <end position="131"/>
    </location>
</feature>
<organism evidence="3 4">
    <name type="scientific">Solanum verrucosum</name>
    <dbReference type="NCBI Taxonomy" id="315347"/>
    <lineage>
        <taxon>Eukaryota</taxon>
        <taxon>Viridiplantae</taxon>
        <taxon>Streptophyta</taxon>
        <taxon>Embryophyta</taxon>
        <taxon>Tracheophyta</taxon>
        <taxon>Spermatophyta</taxon>
        <taxon>Magnoliopsida</taxon>
        <taxon>eudicotyledons</taxon>
        <taxon>Gunneridae</taxon>
        <taxon>Pentapetalae</taxon>
        <taxon>asterids</taxon>
        <taxon>lamiids</taxon>
        <taxon>Solanales</taxon>
        <taxon>Solanaceae</taxon>
        <taxon>Solanoideae</taxon>
        <taxon>Solaneae</taxon>
        <taxon>Solanum</taxon>
    </lineage>
</organism>
<keyword evidence="4" id="KW-1185">Reference proteome</keyword>
<evidence type="ECO:0008006" key="5">
    <source>
        <dbReference type="Google" id="ProtNLM"/>
    </source>
</evidence>
<evidence type="ECO:0000313" key="3">
    <source>
        <dbReference type="EMBL" id="WMV34895.1"/>
    </source>
</evidence>
<keyword evidence="2" id="KW-0472">Membrane</keyword>
<dbReference type="AlphaFoldDB" id="A0AAF0R5S7"/>
<proteinExistence type="predicted"/>
<evidence type="ECO:0000256" key="1">
    <source>
        <dbReference type="SAM" id="MobiDB-lite"/>
    </source>
</evidence>
<accession>A0AAF0R5S7</accession>
<keyword evidence="2" id="KW-1133">Transmembrane helix</keyword>
<name>A0AAF0R5S7_SOLVR</name>
<sequence length="132" mass="15036">MLICDMDIARLMIYVQQVEKEKLRDRDKFKNKRAKTGNESGQQESNANRSSFQQKQKGPAPSSASAFAPKNKSEYNSQNFRAKPAYSQVSMTQGDSKPLASCCNMNTLITELSQLFYLFAILKIIFYFICLL</sequence>
<reference evidence="3" key="1">
    <citation type="submission" date="2023-08" db="EMBL/GenBank/DDBJ databases">
        <title>A de novo genome assembly of Solanum verrucosum Schlechtendal, a Mexican diploid species geographically isolated from the other diploid A-genome species in potato relatives.</title>
        <authorList>
            <person name="Hosaka K."/>
        </authorList>
    </citation>
    <scope>NUCLEOTIDE SEQUENCE</scope>
    <source>
        <tissue evidence="3">Young leaves</tissue>
    </source>
</reference>
<dbReference type="EMBL" id="CP133617">
    <property type="protein sequence ID" value="WMV34895.1"/>
    <property type="molecule type" value="Genomic_DNA"/>
</dbReference>
<gene>
    <name evidence="3" type="ORF">MTR67_028280</name>
</gene>